<evidence type="ECO:0000313" key="1">
    <source>
        <dbReference type="EMBL" id="NYD37042.1"/>
    </source>
</evidence>
<name>A0A7Y9J695_9PSEU</name>
<reference evidence="1 2" key="1">
    <citation type="submission" date="2020-07" db="EMBL/GenBank/DDBJ databases">
        <title>Sequencing the genomes of 1000 actinobacteria strains.</title>
        <authorList>
            <person name="Klenk H.-P."/>
        </authorList>
    </citation>
    <scope>NUCLEOTIDE SEQUENCE [LARGE SCALE GENOMIC DNA]</scope>
    <source>
        <strain evidence="1 2">DSM 45772</strain>
    </source>
</reference>
<gene>
    <name evidence="1" type="ORF">BJ983_003144</name>
</gene>
<dbReference type="EMBL" id="JACCBN010000001">
    <property type="protein sequence ID" value="NYD37042.1"/>
    <property type="molecule type" value="Genomic_DNA"/>
</dbReference>
<sequence>MTTPGRNGRIDWELVRERYAGHPSLASLGGSSRVRVEDVDDERICLSQRLWRDCISRDDLDAALVLLRDGRLPSSPMAFAEGLRSYYASGPRVETGCTRGPNLAAVVLTDLGYLTTP</sequence>
<keyword evidence="2" id="KW-1185">Reference proteome</keyword>
<accession>A0A7Y9J695</accession>
<organism evidence="1 2">
    <name type="scientific">Actinomycetospora corticicola</name>
    <dbReference type="NCBI Taxonomy" id="663602"/>
    <lineage>
        <taxon>Bacteria</taxon>
        <taxon>Bacillati</taxon>
        <taxon>Actinomycetota</taxon>
        <taxon>Actinomycetes</taxon>
        <taxon>Pseudonocardiales</taxon>
        <taxon>Pseudonocardiaceae</taxon>
        <taxon>Actinomycetospora</taxon>
    </lineage>
</organism>
<dbReference type="Proteomes" id="UP000535890">
    <property type="component" value="Unassembled WGS sequence"/>
</dbReference>
<evidence type="ECO:0000313" key="2">
    <source>
        <dbReference type="Proteomes" id="UP000535890"/>
    </source>
</evidence>
<comment type="caution">
    <text evidence="1">The sequence shown here is derived from an EMBL/GenBank/DDBJ whole genome shotgun (WGS) entry which is preliminary data.</text>
</comment>
<protein>
    <submittedName>
        <fullName evidence="1">Uncharacterized protein</fullName>
    </submittedName>
</protein>
<dbReference type="AlphaFoldDB" id="A0A7Y9J695"/>
<dbReference type="RefSeq" id="WP_179794630.1">
    <property type="nucleotide sequence ID" value="NZ_BAABHP010000014.1"/>
</dbReference>
<proteinExistence type="predicted"/>